<name>A0A8T3AAV6_DENNO</name>
<gene>
    <name evidence="2" type="ORF">KFK09_027544</name>
</gene>
<organism evidence="2 3">
    <name type="scientific">Dendrobium nobile</name>
    <name type="common">Orchid</name>
    <dbReference type="NCBI Taxonomy" id="94219"/>
    <lineage>
        <taxon>Eukaryota</taxon>
        <taxon>Viridiplantae</taxon>
        <taxon>Streptophyta</taxon>
        <taxon>Embryophyta</taxon>
        <taxon>Tracheophyta</taxon>
        <taxon>Spermatophyta</taxon>
        <taxon>Magnoliopsida</taxon>
        <taxon>Liliopsida</taxon>
        <taxon>Asparagales</taxon>
        <taxon>Orchidaceae</taxon>
        <taxon>Epidendroideae</taxon>
        <taxon>Malaxideae</taxon>
        <taxon>Dendrobiinae</taxon>
        <taxon>Dendrobium</taxon>
    </lineage>
</organism>
<reference evidence="2" key="1">
    <citation type="journal article" date="2022" name="Front. Genet.">
        <title>Chromosome-Scale Assembly of the Dendrobium nobile Genome Provides Insights Into the Molecular Mechanism of the Biosynthesis of the Medicinal Active Ingredient of Dendrobium.</title>
        <authorList>
            <person name="Xu Q."/>
            <person name="Niu S.-C."/>
            <person name="Li K.-L."/>
            <person name="Zheng P.-J."/>
            <person name="Zhang X.-J."/>
            <person name="Jia Y."/>
            <person name="Liu Y."/>
            <person name="Niu Y.-X."/>
            <person name="Yu L.-H."/>
            <person name="Chen D.-F."/>
            <person name="Zhang G.-Q."/>
        </authorList>
    </citation>
    <scope>NUCLEOTIDE SEQUENCE</scope>
    <source>
        <tissue evidence="2">Leaf</tissue>
    </source>
</reference>
<feature type="compositionally biased region" description="Basic and acidic residues" evidence="1">
    <location>
        <begin position="68"/>
        <end position="78"/>
    </location>
</feature>
<evidence type="ECO:0000313" key="2">
    <source>
        <dbReference type="EMBL" id="KAI0493268.1"/>
    </source>
</evidence>
<comment type="caution">
    <text evidence="2">The sequence shown here is derived from an EMBL/GenBank/DDBJ whole genome shotgun (WGS) entry which is preliminary data.</text>
</comment>
<accession>A0A8T3AAV6</accession>
<protein>
    <submittedName>
        <fullName evidence="2">Uncharacterized protein</fullName>
    </submittedName>
</protein>
<dbReference type="EMBL" id="JAGYWB010000018">
    <property type="protein sequence ID" value="KAI0493268.1"/>
    <property type="molecule type" value="Genomic_DNA"/>
</dbReference>
<sequence>MEQALKLFQRRNGTSSQAQTINNLSCFKTPQIYRRKGDSQTAKTSSNRANQVRGNGRPADGPEAAPEESYRESERQPQETRMNTTWNRNRQPKGEGTRNGKRNQEGKTEGPQRMGKSKKPLHIMC</sequence>
<feature type="compositionally biased region" description="Basic residues" evidence="1">
    <location>
        <begin position="115"/>
        <end position="125"/>
    </location>
</feature>
<feature type="compositionally biased region" description="Polar residues" evidence="1">
    <location>
        <begin position="79"/>
        <end position="89"/>
    </location>
</feature>
<keyword evidence="3" id="KW-1185">Reference proteome</keyword>
<feature type="region of interest" description="Disordered" evidence="1">
    <location>
        <begin position="1"/>
        <end position="125"/>
    </location>
</feature>
<feature type="compositionally biased region" description="Polar residues" evidence="1">
    <location>
        <begin position="39"/>
        <end position="53"/>
    </location>
</feature>
<dbReference type="AlphaFoldDB" id="A0A8T3AAV6"/>
<evidence type="ECO:0000313" key="3">
    <source>
        <dbReference type="Proteomes" id="UP000829196"/>
    </source>
</evidence>
<evidence type="ECO:0000256" key="1">
    <source>
        <dbReference type="SAM" id="MobiDB-lite"/>
    </source>
</evidence>
<feature type="compositionally biased region" description="Polar residues" evidence="1">
    <location>
        <begin position="11"/>
        <end position="28"/>
    </location>
</feature>
<dbReference type="Proteomes" id="UP000829196">
    <property type="component" value="Unassembled WGS sequence"/>
</dbReference>
<feature type="compositionally biased region" description="Basic and acidic residues" evidence="1">
    <location>
        <begin position="92"/>
        <end position="110"/>
    </location>
</feature>
<proteinExistence type="predicted"/>